<dbReference type="Proteomes" id="UP001501556">
    <property type="component" value="Unassembled WGS sequence"/>
</dbReference>
<proteinExistence type="predicted"/>
<gene>
    <name evidence="2" type="ORF">GCM10022407_19100</name>
</gene>
<sequence>MTTEERFKQLEEVMVEMLRKQDRTVEELARVREGQSELNTKVVRVENRIERVEGKLEDVSRNVLELRRDTEKFQQETTAGLTQIIDLIRGLK</sequence>
<reference evidence="3" key="1">
    <citation type="journal article" date="2019" name="Int. J. Syst. Evol. Microbiol.">
        <title>The Global Catalogue of Microorganisms (GCM) 10K type strain sequencing project: providing services to taxonomists for standard genome sequencing and annotation.</title>
        <authorList>
            <consortium name="The Broad Institute Genomics Platform"/>
            <consortium name="The Broad Institute Genome Sequencing Center for Infectious Disease"/>
            <person name="Wu L."/>
            <person name="Ma J."/>
        </authorList>
    </citation>
    <scope>NUCLEOTIDE SEQUENCE [LARGE SCALE GENOMIC DNA]</scope>
    <source>
        <strain evidence="3">JCM 17217</strain>
    </source>
</reference>
<comment type="caution">
    <text evidence="2">The sequence shown here is derived from an EMBL/GenBank/DDBJ whole genome shotgun (WGS) entry which is preliminary data.</text>
</comment>
<dbReference type="RefSeq" id="WP_345123544.1">
    <property type="nucleotide sequence ID" value="NZ_BAABDI010000011.1"/>
</dbReference>
<evidence type="ECO:0000256" key="1">
    <source>
        <dbReference type="SAM" id="Coils"/>
    </source>
</evidence>
<keyword evidence="1" id="KW-0175">Coiled coil</keyword>
<accession>A0ABP7PZ90</accession>
<organism evidence="2 3">
    <name type="scientific">Hymenobacter antarcticus</name>
    <dbReference type="NCBI Taxonomy" id="486270"/>
    <lineage>
        <taxon>Bacteria</taxon>
        <taxon>Pseudomonadati</taxon>
        <taxon>Bacteroidota</taxon>
        <taxon>Cytophagia</taxon>
        <taxon>Cytophagales</taxon>
        <taxon>Hymenobacteraceae</taxon>
        <taxon>Hymenobacter</taxon>
    </lineage>
</organism>
<evidence type="ECO:0000313" key="2">
    <source>
        <dbReference type="EMBL" id="GAA3973491.1"/>
    </source>
</evidence>
<name>A0ABP7PZ90_9BACT</name>
<protein>
    <submittedName>
        <fullName evidence="2">Uncharacterized protein</fullName>
    </submittedName>
</protein>
<keyword evidence="3" id="KW-1185">Reference proteome</keyword>
<feature type="coiled-coil region" evidence="1">
    <location>
        <begin position="35"/>
        <end position="76"/>
    </location>
</feature>
<evidence type="ECO:0000313" key="3">
    <source>
        <dbReference type="Proteomes" id="UP001501556"/>
    </source>
</evidence>
<dbReference type="EMBL" id="BAABDI010000011">
    <property type="protein sequence ID" value="GAA3973491.1"/>
    <property type="molecule type" value="Genomic_DNA"/>
</dbReference>